<dbReference type="RefSeq" id="WP_307780555.1">
    <property type="nucleotide sequence ID" value="NZ_JAVFKP010000008.1"/>
</dbReference>
<keyword evidence="3" id="KW-1185">Reference proteome</keyword>
<feature type="transmembrane region" description="Helical" evidence="1">
    <location>
        <begin position="95"/>
        <end position="116"/>
    </location>
</feature>
<feature type="transmembrane region" description="Helical" evidence="1">
    <location>
        <begin position="6"/>
        <end position="24"/>
    </location>
</feature>
<dbReference type="EMBL" id="JAVFKP010000008">
    <property type="protein sequence ID" value="MDQ4629303.1"/>
    <property type="molecule type" value="Genomic_DNA"/>
</dbReference>
<reference evidence="2 3" key="1">
    <citation type="submission" date="2023-08" db="EMBL/GenBank/DDBJ databases">
        <title>Draft genome sequence of Janthinobacterium lividum.</title>
        <authorList>
            <person name="Chun B.H."/>
            <person name="Lee Y."/>
        </authorList>
    </citation>
    <scope>NUCLEOTIDE SEQUENCE [LARGE SCALE GENOMIC DNA]</scope>
    <source>
        <strain evidence="2 3">AMJK</strain>
    </source>
</reference>
<sequence length="117" mass="12989">MSMEFIVGAVIAGLVVMFFAGKHFSKKLPKETHFECARCGTLARHTDRTIDAWRNNKTTFFCQSCHLKWVRARAPRERERSASPAGSRPGARSGCLGVVVLFAVVPLAGWLLVHVYA</sequence>
<name>A0ABU0Y0X2_9BURK</name>
<proteinExistence type="predicted"/>
<keyword evidence="1" id="KW-1133">Transmembrane helix</keyword>
<comment type="caution">
    <text evidence="2">The sequence shown here is derived from an EMBL/GenBank/DDBJ whole genome shotgun (WGS) entry which is preliminary data.</text>
</comment>
<accession>A0ABU0Y0X2</accession>
<evidence type="ECO:0000313" key="3">
    <source>
        <dbReference type="Proteomes" id="UP001237592"/>
    </source>
</evidence>
<protein>
    <submittedName>
        <fullName evidence="2">Uncharacterized protein</fullName>
    </submittedName>
</protein>
<evidence type="ECO:0000256" key="1">
    <source>
        <dbReference type="SAM" id="Phobius"/>
    </source>
</evidence>
<keyword evidence="1" id="KW-0812">Transmembrane</keyword>
<gene>
    <name evidence="2" type="ORF">RB624_25765</name>
</gene>
<keyword evidence="1" id="KW-0472">Membrane</keyword>
<organism evidence="2 3">
    <name type="scientific">Janthinobacterium lividum</name>
    <dbReference type="NCBI Taxonomy" id="29581"/>
    <lineage>
        <taxon>Bacteria</taxon>
        <taxon>Pseudomonadati</taxon>
        <taxon>Pseudomonadota</taxon>
        <taxon>Betaproteobacteria</taxon>
        <taxon>Burkholderiales</taxon>
        <taxon>Oxalobacteraceae</taxon>
        <taxon>Janthinobacterium</taxon>
    </lineage>
</organism>
<evidence type="ECO:0000313" key="2">
    <source>
        <dbReference type="EMBL" id="MDQ4629303.1"/>
    </source>
</evidence>
<dbReference type="Proteomes" id="UP001237592">
    <property type="component" value="Unassembled WGS sequence"/>
</dbReference>